<dbReference type="EC" id="1.3.1.39" evidence="2"/>
<keyword evidence="11" id="KW-0808">Transferase</keyword>
<evidence type="ECO:0000256" key="19">
    <source>
        <dbReference type="ARBA" id="ARBA00023027"/>
    </source>
</evidence>
<evidence type="ECO:0000256" key="17">
    <source>
        <dbReference type="ARBA" id="ARBA00022990"/>
    </source>
</evidence>
<dbReference type="InterPro" id="IPR057326">
    <property type="entry name" value="KR_dom"/>
</dbReference>
<comment type="catalytic activity">
    <reaction evidence="41">
        <text>(2E)-hexadecenoyl-[ACP] + NADPH + H(+) = hexadecanoyl-[ACP] + NADP(+)</text>
        <dbReference type="Rhea" id="RHEA:41912"/>
        <dbReference type="Rhea" id="RHEA-COMP:9651"/>
        <dbReference type="Rhea" id="RHEA-COMP:9652"/>
        <dbReference type="ChEBI" id="CHEBI:15378"/>
        <dbReference type="ChEBI" id="CHEBI:57783"/>
        <dbReference type="ChEBI" id="CHEBI:58349"/>
        <dbReference type="ChEBI" id="CHEBI:78481"/>
        <dbReference type="ChEBI" id="CHEBI:78483"/>
    </reaction>
    <physiologicalReaction direction="left-to-right" evidence="41">
        <dbReference type="Rhea" id="RHEA:41913"/>
    </physiologicalReaction>
</comment>
<evidence type="ECO:0000256" key="29">
    <source>
        <dbReference type="ARBA" id="ARBA00023399"/>
    </source>
</evidence>
<comment type="catalytic activity">
    <reaction evidence="38">
        <text>tetradecanoyl-[ACP] + malonyl-[ACP] + H(+) = 3-oxohexadecanoyl-[ACP] + holo-[ACP] + CO2</text>
        <dbReference type="Rhea" id="RHEA:41900"/>
        <dbReference type="Rhea" id="RHEA-COMP:9623"/>
        <dbReference type="Rhea" id="RHEA-COMP:9648"/>
        <dbReference type="Rhea" id="RHEA-COMP:9649"/>
        <dbReference type="Rhea" id="RHEA-COMP:9685"/>
        <dbReference type="ChEBI" id="CHEBI:15378"/>
        <dbReference type="ChEBI" id="CHEBI:16526"/>
        <dbReference type="ChEBI" id="CHEBI:64479"/>
        <dbReference type="ChEBI" id="CHEBI:78449"/>
        <dbReference type="ChEBI" id="CHEBI:78477"/>
        <dbReference type="ChEBI" id="CHEBI:78478"/>
    </reaction>
    <physiologicalReaction direction="left-to-right" evidence="38">
        <dbReference type="Rhea" id="RHEA:41901"/>
    </physiologicalReaction>
</comment>
<comment type="catalytic activity">
    <reaction evidence="39">
        <text>(2E)-butenoyl-[ACP] + NADPH + H(+) = butanoyl-[ACP] + NADP(+)</text>
        <dbReference type="Rhea" id="RHEA:41812"/>
        <dbReference type="Rhea" id="RHEA-COMP:9627"/>
        <dbReference type="Rhea" id="RHEA-COMP:9628"/>
        <dbReference type="ChEBI" id="CHEBI:15378"/>
        <dbReference type="ChEBI" id="CHEBI:57783"/>
        <dbReference type="ChEBI" id="CHEBI:58349"/>
        <dbReference type="ChEBI" id="CHEBI:78453"/>
        <dbReference type="ChEBI" id="CHEBI:78454"/>
    </reaction>
    <physiologicalReaction direction="left-to-right" evidence="39">
        <dbReference type="Rhea" id="RHEA:41813"/>
    </physiologicalReaction>
</comment>
<dbReference type="EC" id="2.3.1.85" evidence="4"/>
<comment type="catalytic activity">
    <reaction evidence="59">
        <text>3-oxohexadecanoyl-[ACP] + NADPH + H(+) = (3R)-hydroxyhexadecanoyl-[ACP] + NADP(+)</text>
        <dbReference type="Rhea" id="RHEA:41904"/>
        <dbReference type="Rhea" id="RHEA-COMP:9649"/>
        <dbReference type="Rhea" id="RHEA-COMP:9650"/>
        <dbReference type="ChEBI" id="CHEBI:15378"/>
        <dbReference type="ChEBI" id="CHEBI:57783"/>
        <dbReference type="ChEBI" id="CHEBI:58349"/>
        <dbReference type="ChEBI" id="CHEBI:78478"/>
        <dbReference type="ChEBI" id="CHEBI:78480"/>
    </reaction>
    <physiologicalReaction direction="left-to-right" evidence="59">
        <dbReference type="Rhea" id="RHEA:41905"/>
    </physiologicalReaction>
</comment>
<comment type="function">
    <text evidence="32">Fatty acid synthetase is a multifunctional enzyme that catalyzes the de novo biosynthesis of long-chain saturated fatty acids starting from acetyl-CoA and malonyl-CoA in the presence of NADPH. This multifunctional protein contains 7 catalytic activities and a site for the binding of the prosthetic group 4'-phosphopantetheine of the acyl carrier protein ([ACP]) domain.</text>
</comment>
<dbReference type="InterPro" id="IPR036291">
    <property type="entry name" value="NAD(P)-bd_dom_sf"/>
</dbReference>
<dbReference type="Gene3D" id="1.10.1200.10">
    <property type="entry name" value="ACP-like"/>
    <property type="match status" value="1"/>
</dbReference>
<dbReference type="Pfam" id="PF00975">
    <property type="entry name" value="Thioesterase"/>
    <property type="match status" value="1"/>
</dbReference>
<evidence type="ECO:0000256" key="63">
    <source>
        <dbReference type="ARBA" id="ARBA00049533"/>
    </source>
</evidence>
<dbReference type="Gene3D" id="3.40.50.1820">
    <property type="entry name" value="alpha/beta hydrolase"/>
    <property type="match status" value="1"/>
</dbReference>
<evidence type="ECO:0000256" key="41">
    <source>
        <dbReference type="ARBA" id="ARBA00047810"/>
    </source>
</evidence>
<dbReference type="SMART" id="SM00825">
    <property type="entry name" value="PKS_KS"/>
    <property type="match status" value="1"/>
</dbReference>
<comment type="catalytic activity">
    <reaction evidence="26">
        <text>(3R)-hydroxydecanoyl-[ACP] = (2E)-decenoyl-[ACP] + H2O</text>
        <dbReference type="Rhea" id="RHEA:41860"/>
        <dbReference type="Rhea" id="RHEA-COMP:9638"/>
        <dbReference type="Rhea" id="RHEA-COMP:9639"/>
        <dbReference type="ChEBI" id="CHEBI:15377"/>
        <dbReference type="ChEBI" id="CHEBI:78466"/>
        <dbReference type="ChEBI" id="CHEBI:78467"/>
    </reaction>
    <physiologicalReaction direction="left-to-right" evidence="26">
        <dbReference type="Rhea" id="RHEA:41861"/>
    </physiologicalReaction>
</comment>
<dbReference type="EMBL" id="CAJNOQ010000488">
    <property type="protein sequence ID" value="CAF0806756.1"/>
    <property type="molecule type" value="Genomic_DNA"/>
</dbReference>
<evidence type="ECO:0000256" key="14">
    <source>
        <dbReference type="ARBA" id="ARBA00022832"/>
    </source>
</evidence>
<evidence type="ECO:0000256" key="10">
    <source>
        <dbReference type="ARBA" id="ARBA00022553"/>
    </source>
</evidence>
<keyword evidence="17" id="KW-0007">Acetylation</keyword>
<evidence type="ECO:0000256" key="39">
    <source>
        <dbReference type="ARBA" id="ARBA00047500"/>
    </source>
</evidence>
<dbReference type="InterPro" id="IPR042104">
    <property type="entry name" value="PKS_dehydratase_sf"/>
</dbReference>
<dbReference type="InterPro" id="IPR001031">
    <property type="entry name" value="Thioesterase"/>
</dbReference>
<keyword evidence="9" id="KW-0444">Lipid biosynthesis</keyword>
<evidence type="ECO:0000256" key="42">
    <source>
        <dbReference type="ARBA" id="ARBA00047897"/>
    </source>
</evidence>
<dbReference type="InterPro" id="IPR020843">
    <property type="entry name" value="ER"/>
</dbReference>
<dbReference type="Gene3D" id="3.40.366.10">
    <property type="entry name" value="Malonyl-Coenzyme A Acyl Carrier Protein, domain 2"/>
    <property type="match status" value="1"/>
</dbReference>
<dbReference type="SUPFAM" id="SSF51735">
    <property type="entry name" value="NAD(P)-binding Rossmann-fold domains"/>
    <property type="match status" value="2"/>
</dbReference>
<comment type="catalytic activity">
    <reaction evidence="47">
        <text>tetradecanoyl-[ACP] + H2O = tetradecanoate + holo-[ACP] + H(+)</text>
        <dbReference type="Rhea" id="RHEA:30123"/>
        <dbReference type="Rhea" id="RHEA-COMP:9648"/>
        <dbReference type="Rhea" id="RHEA-COMP:9685"/>
        <dbReference type="ChEBI" id="CHEBI:15377"/>
        <dbReference type="ChEBI" id="CHEBI:15378"/>
        <dbReference type="ChEBI" id="CHEBI:30807"/>
        <dbReference type="ChEBI" id="CHEBI:64479"/>
        <dbReference type="ChEBI" id="CHEBI:78477"/>
        <dbReference type="EC" id="3.1.2.14"/>
    </reaction>
    <physiologicalReaction direction="left-to-right" evidence="47">
        <dbReference type="Rhea" id="RHEA:30124"/>
    </physiologicalReaction>
</comment>
<comment type="catalytic activity">
    <reaction evidence="27">
        <text>a (3R)-hydroxyacyl-[ACP] = a (2E)-enoyl-[ACP] + H2O</text>
        <dbReference type="Rhea" id="RHEA:13097"/>
        <dbReference type="Rhea" id="RHEA-COMP:9925"/>
        <dbReference type="Rhea" id="RHEA-COMP:9945"/>
        <dbReference type="ChEBI" id="CHEBI:15377"/>
        <dbReference type="ChEBI" id="CHEBI:78784"/>
        <dbReference type="ChEBI" id="CHEBI:78827"/>
        <dbReference type="EC" id="4.2.1.59"/>
    </reaction>
    <physiologicalReaction direction="left-to-right" evidence="27">
        <dbReference type="Rhea" id="RHEA:13098"/>
    </physiologicalReaction>
</comment>
<evidence type="ECO:0000256" key="6">
    <source>
        <dbReference type="ARBA" id="ARBA00013191"/>
    </source>
</evidence>
<dbReference type="GO" id="GO:0141148">
    <property type="term" value="F:enoyl-[acyl-carrier-protein] reductase (NADPH) activity"/>
    <property type="evidence" value="ECO:0007669"/>
    <property type="project" value="UniProtKB-EC"/>
</dbReference>
<keyword evidence="70" id="KW-1185">Reference proteome</keyword>
<dbReference type="InterPro" id="IPR016039">
    <property type="entry name" value="Thiolase-like"/>
</dbReference>
<comment type="catalytic activity">
    <reaction evidence="30">
        <text>(3R)-hydroxyhexadecanoyl-[ACP] = (2E)-hexadecenoyl-[ACP] + H2O</text>
        <dbReference type="Rhea" id="RHEA:41908"/>
        <dbReference type="Rhea" id="RHEA-COMP:9650"/>
        <dbReference type="Rhea" id="RHEA-COMP:9651"/>
        <dbReference type="ChEBI" id="CHEBI:15377"/>
        <dbReference type="ChEBI" id="CHEBI:78480"/>
        <dbReference type="ChEBI" id="CHEBI:78481"/>
    </reaction>
    <physiologicalReaction direction="left-to-right" evidence="30">
        <dbReference type="Rhea" id="RHEA:41909"/>
    </physiologicalReaction>
</comment>
<evidence type="ECO:0000256" key="64">
    <source>
        <dbReference type="PROSITE-ProRule" id="PRU01363"/>
    </source>
</evidence>
<evidence type="ECO:0000256" key="23">
    <source>
        <dbReference type="ARBA" id="ARBA00023332"/>
    </source>
</evidence>
<comment type="catalytic activity">
    <reaction evidence="42">
        <text>(2E)-hexenoyl-[ACP] + NADPH + H(+) = hexanoyl-[ACP] + NADP(+)</text>
        <dbReference type="Rhea" id="RHEA:41832"/>
        <dbReference type="Rhea" id="RHEA-COMP:9631"/>
        <dbReference type="Rhea" id="RHEA-COMP:9632"/>
        <dbReference type="ChEBI" id="CHEBI:15378"/>
        <dbReference type="ChEBI" id="CHEBI:57783"/>
        <dbReference type="ChEBI" id="CHEBI:58349"/>
        <dbReference type="ChEBI" id="CHEBI:78458"/>
        <dbReference type="ChEBI" id="CHEBI:78459"/>
    </reaction>
    <physiologicalReaction direction="left-to-right" evidence="42">
        <dbReference type="Rhea" id="RHEA:41833"/>
    </physiologicalReaction>
</comment>
<comment type="caution">
    <text evidence="68">The sequence shown here is derived from an EMBL/GenBank/DDBJ whole genome shotgun (WGS) entry which is preliminary data.</text>
</comment>
<comment type="catalytic activity">
    <reaction evidence="58">
        <text>3-oxododecanoyl-[ACP] + NADPH + H(+) = (3R)-hydroxydodecanoyl-[ACP] + NADP(+)</text>
        <dbReference type="Rhea" id="RHEA:41872"/>
        <dbReference type="Rhea" id="RHEA-COMP:9641"/>
        <dbReference type="Rhea" id="RHEA-COMP:9642"/>
        <dbReference type="ChEBI" id="CHEBI:15378"/>
        <dbReference type="ChEBI" id="CHEBI:57783"/>
        <dbReference type="ChEBI" id="CHEBI:58349"/>
        <dbReference type="ChEBI" id="CHEBI:78469"/>
        <dbReference type="ChEBI" id="CHEBI:78470"/>
    </reaction>
    <physiologicalReaction direction="left-to-right" evidence="58">
        <dbReference type="Rhea" id="RHEA:41873"/>
    </physiologicalReaction>
</comment>
<dbReference type="OrthoDB" id="329835at2759"/>
<evidence type="ECO:0000256" key="53">
    <source>
        <dbReference type="ARBA" id="ARBA00048704"/>
    </source>
</evidence>
<comment type="catalytic activity">
    <reaction evidence="48">
        <text>(2E)-octenoyl-[ACP] + NADPH + H(+) = octanoyl-[ACP] + NADP(+)</text>
        <dbReference type="Rhea" id="RHEA:41848"/>
        <dbReference type="Rhea" id="RHEA-COMP:9635"/>
        <dbReference type="Rhea" id="RHEA-COMP:9636"/>
        <dbReference type="ChEBI" id="CHEBI:15378"/>
        <dbReference type="ChEBI" id="CHEBI:57783"/>
        <dbReference type="ChEBI" id="CHEBI:58349"/>
        <dbReference type="ChEBI" id="CHEBI:78462"/>
        <dbReference type="ChEBI" id="CHEBI:78463"/>
    </reaction>
    <physiologicalReaction direction="left-to-right" evidence="48">
        <dbReference type="Rhea" id="RHEA:41849"/>
    </physiologicalReaction>
</comment>
<dbReference type="GO" id="GO:0004315">
    <property type="term" value="F:3-oxoacyl-[acyl-carrier-protein] synthase activity"/>
    <property type="evidence" value="ECO:0007669"/>
    <property type="project" value="UniProtKB-EC"/>
</dbReference>
<evidence type="ECO:0000256" key="18">
    <source>
        <dbReference type="ARBA" id="ARBA00023002"/>
    </source>
</evidence>
<dbReference type="Proteomes" id="UP000681722">
    <property type="component" value="Unassembled WGS sequence"/>
</dbReference>
<dbReference type="Gene3D" id="3.40.50.720">
    <property type="entry name" value="NAD(P)-binding Rossmann-like Domain"/>
    <property type="match status" value="1"/>
</dbReference>
<dbReference type="Gene3D" id="3.90.180.10">
    <property type="entry name" value="Medium-chain alcohol dehydrogenases, catalytic domain"/>
    <property type="match status" value="1"/>
</dbReference>
<dbReference type="SMART" id="SM00822">
    <property type="entry name" value="PKS_KR"/>
    <property type="match status" value="1"/>
</dbReference>
<dbReference type="GO" id="GO:0016297">
    <property type="term" value="F:fatty acyl-[ACP] hydrolase activity"/>
    <property type="evidence" value="ECO:0007669"/>
    <property type="project" value="UniProtKB-EC"/>
</dbReference>
<feature type="domain" description="Carrier" evidence="65">
    <location>
        <begin position="2118"/>
        <end position="2196"/>
    </location>
</feature>
<keyword evidence="21" id="KW-0275">Fatty acid biosynthesis</keyword>
<accession>A0A813T3C1</accession>
<evidence type="ECO:0000256" key="16">
    <source>
        <dbReference type="ARBA" id="ARBA00022898"/>
    </source>
</evidence>
<evidence type="ECO:0000256" key="54">
    <source>
        <dbReference type="ARBA" id="ARBA00048935"/>
    </source>
</evidence>
<comment type="catalytic activity">
    <reaction evidence="62">
        <text>(2E)-decenoyl-[ACP] + NADPH + H(+) = decanoyl-[ACP] + NADP(+)</text>
        <dbReference type="Rhea" id="RHEA:41864"/>
        <dbReference type="Rhea" id="RHEA-COMP:9639"/>
        <dbReference type="Rhea" id="RHEA-COMP:9640"/>
        <dbReference type="ChEBI" id="CHEBI:15378"/>
        <dbReference type="ChEBI" id="CHEBI:57783"/>
        <dbReference type="ChEBI" id="CHEBI:58349"/>
        <dbReference type="ChEBI" id="CHEBI:78467"/>
        <dbReference type="ChEBI" id="CHEBI:78468"/>
    </reaction>
    <physiologicalReaction direction="left-to-right" evidence="62">
        <dbReference type="Rhea" id="RHEA:41865"/>
    </physiologicalReaction>
</comment>
<gene>
    <name evidence="68" type="ORF">GPM918_LOCUS3814</name>
    <name evidence="69" type="ORF">SRO942_LOCUS3814</name>
</gene>
<dbReference type="InterPro" id="IPR009081">
    <property type="entry name" value="PP-bd_ACP"/>
</dbReference>
<dbReference type="Gene3D" id="3.40.47.10">
    <property type="match status" value="1"/>
</dbReference>
<comment type="catalytic activity">
    <reaction evidence="56">
        <text>decanoyl-[ACP] + malonyl-[ACP] + H(+) = 3-oxododecanoyl-[ACP] + holo-[ACP] + CO2</text>
        <dbReference type="Rhea" id="RHEA:41868"/>
        <dbReference type="Rhea" id="RHEA-COMP:9623"/>
        <dbReference type="Rhea" id="RHEA-COMP:9640"/>
        <dbReference type="Rhea" id="RHEA-COMP:9641"/>
        <dbReference type="Rhea" id="RHEA-COMP:9685"/>
        <dbReference type="ChEBI" id="CHEBI:15378"/>
        <dbReference type="ChEBI" id="CHEBI:16526"/>
        <dbReference type="ChEBI" id="CHEBI:64479"/>
        <dbReference type="ChEBI" id="CHEBI:78449"/>
        <dbReference type="ChEBI" id="CHEBI:78468"/>
        <dbReference type="ChEBI" id="CHEBI:78469"/>
    </reaction>
    <physiologicalReaction direction="left-to-right" evidence="56">
        <dbReference type="Rhea" id="RHEA:41869"/>
    </physiologicalReaction>
</comment>
<comment type="catalytic activity">
    <reaction evidence="45">
        <text>hexadecanoyl-[ACP] + malonyl-[ACP] + H(+) = 3-oxooctadecanoyl-[ACP] + holo-[ACP] + CO2</text>
        <dbReference type="Rhea" id="RHEA:41916"/>
        <dbReference type="Rhea" id="RHEA-COMP:9623"/>
        <dbReference type="Rhea" id="RHEA-COMP:9652"/>
        <dbReference type="Rhea" id="RHEA-COMP:9653"/>
        <dbReference type="Rhea" id="RHEA-COMP:9685"/>
        <dbReference type="ChEBI" id="CHEBI:15378"/>
        <dbReference type="ChEBI" id="CHEBI:16526"/>
        <dbReference type="ChEBI" id="CHEBI:64479"/>
        <dbReference type="ChEBI" id="CHEBI:78449"/>
        <dbReference type="ChEBI" id="CHEBI:78483"/>
        <dbReference type="ChEBI" id="CHEBI:78487"/>
    </reaction>
    <physiologicalReaction direction="left-to-right" evidence="45">
        <dbReference type="Rhea" id="RHEA:41917"/>
    </physiologicalReaction>
</comment>
<evidence type="ECO:0000256" key="12">
    <source>
        <dbReference type="ARBA" id="ARBA00022799"/>
    </source>
</evidence>
<dbReference type="Pfam" id="PF16197">
    <property type="entry name" value="KAsynt_C_assoc"/>
    <property type="match status" value="1"/>
</dbReference>
<evidence type="ECO:0000256" key="34">
    <source>
        <dbReference type="ARBA" id="ARBA00047300"/>
    </source>
</evidence>
<evidence type="ECO:0000256" key="32">
    <source>
        <dbReference type="ARBA" id="ARBA00023442"/>
    </source>
</evidence>
<dbReference type="Gene3D" id="3.10.129.110">
    <property type="entry name" value="Polyketide synthase dehydratase"/>
    <property type="match status" value="1"/>
</dbReference>
<evidence type="ECO:0000256" key="26">
    <source>
        <dbReference type="ARBA" id="ARBA00023388"/>
    </source>
</evidence>
<evidence type="ECO:0000256" key="49">
    <source>
        <dbReference type="ARBA" id="ARBA00048506"/>
    </source>
</evidence>
<comment type="catalytic activity">
    <reaction evidence="54">
        <text>3-oxotetradecanoyl-[ACP] + NADPH + H(+) = (3R)-hydroxytetradecanoyl-[ACP] + NADP(+)</text>
        <dbReference type="Rhea" id="RHEA:41888"/>
        <dbReference type="Rhea" id="RHEA-COMP:9645"/>
        <dbReference type="Rhea" id="RHEA-COMP:9646"/>
        <dbReference type="ChEBI" id="CHEBI:15378"/>
        <dbReference type="ChEBI" id="CHEBI:57783"/>
        <dbReference type="ChEBI" id="CHEBI:58349"/>
        <dbReference type="ChEBI" id="CHEBI:78473"/>
        <dbReference type="ChEBI" id="CHEBI:78474"/>
    </reaction>
    <physiologicalReaction direction="left-to-right" evidence="54">
        <dbReference type="Rhea" id="RHEA:41889"/>
    </physiologicalReaction>
</comment>
<comment type="pathway">
    <text evidence="1">Lipid metabolism.</text>
</comment>
<organism evidence="68 70">
    <name type="scientific">Didymodactylos carnosus</name>
    <dbReference type="NCBI Taxonomy" id="1234261"/>
    <lineage>
        <taxon>Eukaryota</taxon>
        <taxon>Metazoa</taxon>
        <taxon>Spiralia</taxon>
        <taxon>Gnathifera</taxon>
        <taxon>Rotifera</taxon>
        <taxon>Eurotatoria</taxon>
        <taxon>Bdelloidea</taxon>
        <taxon>Philodinida</taxon>
        <taxon>Philodinidae</taxon>
        <taxon>Didymodactylos</taxon>
    </lineage>
</organism>
<comment type="catalytic activity">
    <reaction evidence="29">
        <text>(3R)-hydroxyoctadecanoyl-[ACP] = (2E)-octadecenoyl-[ACP] + H2O</text>
        <dbReference type="Rhea" id="RHEA:41924"/>
        <dbReference type="Rhea" id="RHEA-COMP:9654"/>
        <dbReference type="Rhea" id="RHEA-COMP:9655"/>
        <dbReference type="ChEBI" id="CHEBI:15377"/>
        <dbReference type="ChEBI" id="CHEBI:78488"/>
        <dbReference type="ChEBI" id="CHEBI:78489"/>
    </reaction>
    <physiologicalReaction direction="left-to-right" evidence="29">
        <dbReference type="Rhea" id="RHEA:41925"/>
    </physiologicalReaction>
</comment>
<dbReference type="Pfam" id="PF00107">
    <property type="entry name" value="ADH_zinc_N"/>
    <property type="match status" value="1"/>
</dbReference>
<dbReference type="Pfam" id="PF00550">
    <property type="entry name" value="PP-binding"/>
    <property type="match status" value="1"/>
</dbReference>
<dbReference type="EC" id="2.3.1.41" evidence="6"/>
<evidence type="ECO:0000256" key="8">
    <source>
        <dbReference type="ARBA" id="ARBA00022450"/>
    </source>
</evidence>
<evidence type="ECO:0000256" key="58">
    <source>
        <dbReference type="ARBA" id="ARBA00049263"/>
    </source>
</evidence>
<evidence type="ECO:0000256" key="4">
    <source>
        <dbReference type="ARBA" id="ARBA00012873"/>
    </source>
</evidence>
<dbReference type="Pfam" id="PF21149">
    <property type="entry name" value="FAS_pseudo-KR"/>
    <property type="match status" value="1"/>
</dbReference>
<evidence type="ECO:0000256" key="11">
    <source>
        <dbReference type="ARBA" id="ARBA00022679"/>
    </source>
</evidence>
<comment type="catalytic activity">
    <reaction evidence="55">
        <text>(2E)-octadecenoyl-[ACP] + NADPH + H(+) = octadecanoyl-[ACP] + NADP(+)</text>
        <dbReference type="Rhea" id="RHEA:41928"/>
        <dbReference type="Rhea" id="RHEA-COMP:9655"/>
        <dbReference type="Rhea" id="RHEA-COMP:9656"/>
        <dbReference type="ChEBI" id="CHEBI:15378"/>
        <dbReference type="ChEBI" id="CHEBI:57783"/>
        <dbReference type="ChEBI" id="CHEBI:58349"/>
        <dbReference type="ChEBI" id="CHEBI:78489"/>
        <dbReference type="ChEBI" id="CHEBI:78495"/>
    </reaction>
    <physiologicalReaction direction="left-to-right" evidence="55">
        <dbReference type="Rhea" id="RHEA:41929"/>
    </physiologicalReaction>
</comment>
<dbReference type="InterPro" id="IPR014031">
    <property type="entry name" value="Ketoacyl_synth_C"/>
</dbReference>
<keyword evidence="22" id="KW-0511">Multifunctional enzyme</keyword>
<dbReference type="Proteomes" id="UP000663829">
    <property type="component" value="Unassembled WGS sequence"/>
</dbReference>
<evidence type="ECO:0000259" key="66">
    <source>
        <dbReference type="PROSITE" id="PS52004"/>
    </source>
</evidence>
<evidence type="ECO:0000256" key="52">
    <source>
        <dbReference type="ARBA" id="ARBA00048691"/>
    </source>
</evidence>
<sequence length="2492" mass="281461">MPSIDRRLNYDVGGDGVNHNATVKDHGEDFVISGVSVRCPESDNIDEFAKNLFDGVDMVTADDRRWPEATFGLPTRNGKLKNVKYFDAAFFNVHPKQAHQMDPQLRLLLEVTYEAIVDSVNPSSIRGSRTGVFIGASGSDAQNAFSNDPETLEGYSMTGCATSMFANRLSYFFDFKGPSYTVDTACSSSLIALDCALNSLRTGGCDSAIIGGVNLCFRPQTSLQFLKLQMLSADGACRAFDSTGSGYVRSETVGIIYIQKRYDSKRFYATLLHSKTNTDGFKKEGITFPSGHVQQRLLEDIYKEINLDPRMIVYVEAHGTGDPQEMNSITNVFCNKRDGPLLIGSTKSNMGHPEPASGIAALAKLLISIQRGYIPGNLHFNSPNPDISGLTDGRLQVITEKTKLNGDFLAINSFGFGGSNAHAVLKANRNISYPKNDSRQEKRLATICARTEQGCETILNCLKENQHNIELQALLEEYSTHPPHTMPYRGFCLLNTSNPTVTIKKCLSERRPIYYIFSGMGTQWPGMGKELMKVKHFRQSIEKSSRVLEQYGIDLCKLIETGDEVEYDKTINNFVAIAAIQVALVDCLKQLGIQPDGIIGHSVGELGAMAAVGLSWDKCGEICPKDVVPACHNAKDTVTVSGPKESVDRFVEELKEKDIFARAVQTSGVAFHSHYMVKLAPLLKKYLETIITEPKKRSERWISSSVPEKRWNDELALYSSADYHVNNLCNPVLFQEALHHVPSNAITIELAPHCLLLAILKRSLSPDCTHINFMKKGNNHDHIDYFYTNIGKLYNEGINMDIMNYYSKVQYPVPVNVPFISSLISSQWDHSQEWQIPTFDMLVKSSNQSKLKYEIDLSAASPSPSSSSGEQTAYSFVLGHQIDGRCLFPATGYLFLAWKTLATFYNQPYHDLPVVFENIQIHRATMCNRTNKTIFYVSLLPTSGQFEIIENNSTVVTGKISSTKESVLKMQNIKDNLVKQNQSTTATTTYLNSNEIYRDFNLRGYEYQGLFRGIKQMKLDGICGTLKWNNEWISYLDTMLQVHLITTNGLQLPTRIESLRIDPHKHMQEIETNNENGEQTCPVYVDHWNQLCFSGGIELFGLHSTSTTKKYLQQEPVLETMTFVPYNETNIKLTNDLDTYFHKCEQLAESILSQRANTLSNGDTVYSLDENENSRKNIYNLLQELKQQPNSVSTETSMNDYLAKNQQLITNDILFRNLIDHTCFCSCLQTVLDNISPLLSSLSICEFSYSNNNDITQKIYDYYSQQTSLKTIDYTLITNDNNSNSQLSENIQIFNWDYSQEKLPKTPLEQYDLIILNTFTFRINEPDIFLNQLIKLSKQNSFLFLLTYTEQNSLLKFVNRQSYIMGDTYYLKTIFEKNQKYTLLSHKTDNLFSSLFLYRTNQQQLLKTTNNETVNIEEDENEDIKINLDKTDYSWIEMVKTSMKRKKRFWLISTKQENGIMGFFNCVRREPGGENARCVHIQTDVNDTISFDCLWDELQAKDLAVNVYCNNSWGSYIHSEMKRESNWNETDFAHVNVLNRGDLSSLMWIQSPTIINSIKYDTCTVHYASLNFRDIMLATGKLSPDAIPGYLKMHDCLLGMEFAGIDSSGHRIMGLLSAKGLATKVEIDRRYTWRVPETWSLEQAATIPVVYSTAYYALIIRGQLKHGETVLVHAGTGGVGQAAIAIAYSMNCRVFTTVGSKEKRDYLKKLFPQLTDEHIANSRDLTFEQQIRYSTHGKGVDVILNSLSEDKLQASVRLLAQHGRFLEIGKFDLSQNNPLGMSIFLKNTSFHGILLDALFSNNDDTSNLDWERVYDLVQGGIDSNVVRPLAANIFDSNNIEQAFRYMAQGKHVGKVVIKVYNELNPRIRAIRKTWFSPQKTYIITGGLGGFGLELAQWLVERGVKNLILSSRTGIRNGYQMKKIKYLEIFFETNIYISKHDPTNNKQCHALIDYAHEKMAPVGGIFHLAAILQDGLLENLDVQKFQQVIDIKYHGTMCLDSVTREKCSQSLDYFVVFSSISCGRGNAGQTNYGFANSTMERICEKRRQDGLPALAIQWGAIGDVGMVIENLGNNDTVIGGTVPQRMISCLNTLDIFLQQQQNEIKSAVVSSYVLAEKVQKTSIVTTSLLETIAHILGIKDANTMNNNSTLSDLGLDSLGSVEIKQLLEQNFQYTITHSKDIQQLTVKELKEIDSKKEQKITVSTEEKIFSNTLDTLLPQNTVVELNDYCTKDKKNDNTTRLFIIHPVEGHVMMLSELAKCLPFPVYGLQCTQDVPDEFIEHTASYYIKKIREIQPDGPLSLAGYSLGACIAFEIALQLSHNSIKHLLLLDGSHSYVAAHTKNYHAKFAEINQAEAAVLYFYMQQFLPNLDQKKILFELSSLPSYEDRLTFAAEQLDNILHFGKDNLRLAGHKFHNKLFAAHKYIPSRKIDCPITLFRVKISSEYSETIGEDYGLDQVSEKPVQVIITSGDHRTFLLGSNIRTLAKQITQIVQH</sequence>
<evidence type="ECO:0000313" key="70">
    <source>
        <dbReference type="Proteomes" id="UP000663829"/>
    </source>
</evidence>
<dbReference type="SUPFAM" id="SSF47336">
    <property type="entry name" value="ACP-like"/>
    <property type="match status" value="1"/>
</dbReference>
<evidence type="ECO:0000313" key="69">
    <source>
        <dbReference type="EMBL" id="CAF3592222.1"/>
    </source>
</evidence>
<evidence type="ECO:0000256" key="45">
    <source>
        <dbReference type="ARBA" id="ARBA00048051"/>
    </source>
</evidence>
<feature type="domain" description="Ketosynthase family 3 (KS3)" evidence="66">
    <location>
        <begin position="27"/>
        <end position="427"/>
    </location>
</feature>
<keyword evidence="13" id="KW-0378">Hydrolase</keyword>
<dbReference type="Gene3D" id="3.40.50.150">
    <property type="entry name" value="Vaccinia Virus protein VP39"/>
    <property type="match status" value="1"/>
</dbReference>
<feature type="active site" description="Proton acceptor; for dehydratase activity" evidence="64">
    <location>
        <position position="880"/>
    </location>
</feature>
<evidence type="ECO:0000256" key="47">
    <source>
        <dbReference type="ARBA" id="ARBA00048289"/>
    </source>
</evidence>
<dbReference type="EC" id="3.1.2.14" evidence="3"/>
<dbReference type="Pfam" id="PF02801">
    <property type="entry name" value="Ketoacyl-synt_C"/>
    <property type="match status" value="1"/>
</dbReference>
<dbReference type="SUPFAM" id="SSF52151">
    <property type="entry name" value="FabD/lysophospholipase-like"/>
    <property type="match status" value="1"/>
</dbReference>
<evidence type="ECO:0000256" key="55">
    <source>
        <dbReference type="ARBA" id="ARBA00049019"/>
    </source>
</evidence>
<dbReference type="InterPro" id="IPR001227">
    <property type="entry name" value="Ac_transferase_dom_sf"/>
</dbReference>
<dbReference type="PROSITE" id="PS52004">
    <property type="entry name" value="KS3_2"/>
    <property type="match status" value="1"/>
</dbReference>
<evidence type="ECO:0000313" key="68">
    <source>
        <dbReference type="EMBL" id="CAF0806756.1"/>
    </source>
</evidence>
<comment type="catalytic activity">
    <reaction evidence="49">
        <text>a fatty acyl-[ACP] + malonyl-[ACP] + H(+) = a 3-oxoacyl-[ACP] + holo-[ACP] + CO2</text>
        <dbReference type="Rhea" id="RHEA:22836"/>
        <dbReference type="Rhea" id="RHEA-COMP:9623"/>
        <dbReference type="Rhea" id="RHEA-COMP:9685"/>
        <dbReference type="Rhea" id="RHEA-COMP:9916"/>
        <dbReference type="Rhea" id="RHEA-COMP:14125"/>
        <dbReference type="ChEBI" id="CHEBI:15378"/>
        <dbReference type="ChEBI" id="CHEBI:16526"/>
        <dbReference type="ChEBI" id="CHEBI:64479"/>
        <dbReference type="ChEBI" id="CHEBI:78449"/>
        <dbReference type="ChEBI" id="CHEBI:78776"/>
        <dbReference type="ChEBI" id="CHEBI:138651"/>
        <dbReference type="EC" id="2.3.1.41"/>
    </reaction>
    <physiologicalReaction direction="left-to-right" evidence="49">
        <dbReference type="Rhea" id="RHEA:22837"/>
    </physiologicalReaction>
</comment>
<dbReference type="PROSITE" id="PS50075">
    <property type="entry name" value="CARRIER"/>
    <property type="match status" value="1"/>
</dbReference>
<comment type="catalytic activity">
    <reaction evidence="51">
        <text>a 2,3-saturated acyl-[ACP] + NADP(+) = a (2E)-enoyl-[ACP] + NADPH + H(+)</text>
        <dbReference type="Rhea" id="RHEA:22564"/>
        <dbReference type="Rhea" id="RHEA-COMP:9925"/>
        <dbReference type="Rhea" id="RHEA-COMP:9926"/>
        <dbReference type="ChEBI" id="CHEBI:15378"/>
        <dbReference type="ChEBI" id="CHEBI:57783"/>
        <dbReference type="ChEBI" id="CHEBI:58349"/>
        <dbReference type="ChEBI" id="CHEBI:78784"/>
        <dbReference type="ChEBI" id="CHEBI:78785"/>
        <dbReference type="EC" id="1.3.1.39"/>
    </reaction>
    <physiologicalReaction direction="right-to-left" evidence="51">
        <dbReference type="Rhea" id="RHEA:22566"/>
    </physiologicalReaction>
</comment>
<evidence type="ECO:0000256" key="33">
    <source>
        <dbReference type="ARBA" id="ARBA00044883"/>
    </source>
</evidence>
<comment type="catalytic activity">
    <reaction evidence="24">
        <text>(3R)-hydroxydodecanoyl-[ACP] = (2E)-dodecenoyl-[ACP] + H2O</text>
        <dbReference type="Rhea" id="RHEA:41876"/>
        <dbReference type="Rhea" id="RHEA-COMP:9642"/>
        <dbReference type="Rhea" id="RHEA-COMP:9643"/>
        <dbReference type="ChEBI" id="CHEBI:15377"/>
        <dbReference type="ChEBI" id="CHEBI:78470"/>
        <dbReference type="ChEBI" id="CHEBI:78472"/>
    </reaction>
    <physiologicalReaction direction="left-to-right" evidence="24">
        <dbReference type="Rhea" id="RHEA:41877"/>
    </physiologicalReaction>
</comment>
<evidence type="ECO:0000256" key="59">
    <source>
        <dbReference type="ARBA" id="ARBA00049414"/>
    </source>
</evidence>
<comment type="catalytic activity">
    <reaction evidence="60">
        <text>3-oxooctanoyl-[ACP] + NADPH + H(+) = (3R)-hydroxyoctanoyl-[ACP] + NADP(+)</text>
        <dbReference type="Rhea" id="RHEA:41840"/>
        <dbReference type="Rhea" id="RHEA-COMP:9633"/>
        <dbReference type="Rhea" id="RHEA-COMP:9634"/>
        <dbReference type="ChEBI" id="CHEBI:15378"/>
        <dbReference type="ChEBI" id="CHEBI:57783"/>
        <dbReference type="ChEBI" id="CHEBI:58349"/>
        <dbReference type="ChEBI" id="CHEBI:78460"/>
        <dbReference type="ChEBI" id="CHEBI:78461"/>
    </reaction>
    <physiologicalReaction direction="left-to-right" evidence="60">
        <dbReference type="Rhea" id="RHEA:41841"/>
    </physiologicalReaction>
</comment>
<dbReference type="PROSITE" id="PS00606">
    <property type="entry name" value="KS3_1"/>
    <property type="match status" value="1"/>
</dbReference>
<comment type="catalytic activity">
    <reaction evidence="40">
        <text>dodecanoyl-[ACP] + malonyl-[ACP] + H(+) = 3-oxotetradecanoyl-[ACP] + holo-[ACP] + CO2</text>
        <dbReference type="Rhea" id="RHEA:41884"/>
        <dbReference type="Rhea" id="RHEA-COMP:9623"/>
        <dbReference type="Rhea" id="RHEA-COMP:9644"/>
        <dbReference type="Rhea" id="RHEA-COMP:9645"/>
        <dbReference type="Rhea" id="RHEA-COMP:9685"/>
        <dbReference type="ChEBI" id="CHEBI:15378"/>
        <dbReference type="ChEBI" id="CHEBI:16526"/>
        <dbReference type="ChEBI" id="CHEBI:64479"/>
        <dbReference type="ChEBI" id="CHEBI:65264"/>
        <dbReference type="ChEBI" id="CHEBI:78449"/>
        <dbReference type="ChEBI" id="CHEBI:78473"/>
    </reaction>
    <physiologicalReaction direction="left-to-right" evidence="40">
        <dbReference type="Rhea" id="RHEA:41885"/>
    </physiologicalReaction>
</comment>
<dbReference type="SMART" id="SM00829">
    <property type="entry name" value="PKS_ER"/>
    <property type="match status" value="1"/>
</dbReference>
<dbReference type="UniPathway" id="UPA00094"/>
<evidence type="ECO:0000256" key="57">
    <source>
        <dbReference type="ARBA" id="ARBA00049171"/>
    </source>
</evidence>
<evidence type="ECO:0000256" key="46">
    <source>
        <dbReference type="ARBA" id="ARBA00048281"/>
    </source>
</evidence>
<dbReference type="SUPFAM" id="SSF53901">
    <property type="entry name" value="Thiolase-like"/>
    <property type="match status" value="1"/>
</dbReference>
<dbReference type="InterPro" id="IPR049391">
    <property type="entry name" value="FAS_pseudo-KR"/>
</dbReference>
<dbReference type="PANTHER" id="PTHR43775">
    <property type="entry name" value="FATTY ACID SYNTHASE"/>
    <property type="match status" value="1"/>
</dbReference>
<evidence type="ECO:0000256" key="43">
    <source>
        <dbReference type="ARBA" id="ARBA00047953"/>
    </source>
</evidence>
<comment type="catalytic activity">
    <reaction evidence="53">
        <text>hexadecanoyl-[ACP] + H2O = hexadecanoate + holo-[ACP] + H(+)</text>
        <dbReference type="Rhea" id="RHEA:41932"/>
        <dbReference type="Rhea" id="RHEA-COMP:9652"/>
        <dbReference type="Rhea" id="RHEA-COMP:9685"/>
        <dbReference type="ChEBI" id="CHEBI:7896"/>
        <dbReference type="ChEBI" id="CHEBI:15377"/>
        <dbReference type="ChEBI" id="CHEBI:15378"/>
        <dbReference type="ChEBI" id="CHEBI:64479"/>
        <dbReference type="ChEBI" id="CHEBI:78483"/>
        <dbReference type="EC" id="3.1.2.14"/>
    </reaction>
    <physiologicalReaction direction="left-to-right" evidence="53">
        <dbReference type="Rhea" id="RHEA:41933"/>
    </physiologicalReaction>
</comment>
<evidence type="ECO:0000259" key="67">
    <source>
        <dbReference type="PROSITE" id="PS52019"/>
    </source>
</evidence>
<keyword evidence="19" id="KW-0520">NAD</keyword>
<dbReference type="GO" id="GO:0019171">
    <property type="term" value="F:(3R)-hydroxyacyl-[acyl-carrier-protein] dehydratase activity"/>
    <property type="evidence" value="ECO:0007669"/>
    <property type="project" value="UniProtKB-EC"/>
</dbReference>
<keyword evidence="10" id="KW-0597">Phosphoprotein</keyword>
<dbReference type="InterPro" id="IPR049900">
    <property type="entry name" value="PKS_mFAS_DH"/>
</dbReference>
<name>A0A813T3C1_9BILA</name>
<evidence type="ECO:0000256" key="62">
    <source>
        <dbReference type="ARBA" id="ARBA00049521"/>
    </source>
</evidence>
<comment type="catalytic activity">
    <reaction evidence="52">
        <text>holo-[ACP] + acetyl-CoA = acetyl-[ACP] + CoA</text>
        <dbReference type="Rhea" id="RHEA:41788"/>
        <dbReference type="Rhea" id="RHEA-COMP:9621"/>
        <dbReference type="Rhea" id="RHEA-COMP:9685"/>
        <dbReference type="ChEBI" id="CHEBI:57287"/>
        <dbReference type="ChEBI" id="CHEBI:57288"/>
        <dbReference type="ChEBI" id="CHEBI:64479"/>
        <dbReference type="ChEBI" id="CHEBI:78446"/>
        <dbReference type="EC" id="2.3.1.38"/>
    </reaction>
    <physiologicalReaction direction="left-to-right" evidence="52">
        <dbReference type="Rhea" id="RHEA:41789"/>
    </physiologicalReaction>
</comment>
<dbReference type="EC" id="1.1.1.100" evidence="5"/>
<dbReference type="Pfam" id="PF00698">
    <property type="entry name" value="Acyl_transf_1"/>
    <property type="match status" value="1"/>
</dbReference>
<comment type="catalytic activity">
    <reaction evidence="63">
        <text>octanoyl-[ACP] + malonyl-[ACP] + H(+) = 3-oxodecanoyl-[ACP] + holo-[ACP] + CO2</text>
        <dbReference type="Rhea" id="RHEA:41852"/>
        <dbReference type="Rhea" id="RHEA-COMP:9623"/>
        <dbReference type="Rhea" id="RHEA-COMP:9636"/>
        <dbReference type="Rhea" id="RHEA-COMP:9637"/>
        <dbReference type="Rhea" id="RHEA-COMP:9685"/>
        <dbReference type="ChEBI" id="CHEBI:15378"/>
        <dbReference type="ChEBI" id="CHEBI:16526"/>
        <dbReference type="ChEBI" id="CHEBI:64479"/>
        <dbReference type="ChEBI" id="CHEBI:78449"/>
        <dbReference type="ChEBI" id="CHEBI:78463"/>
        <dbReference type="ChEBI" id="CHEBI:78464"/>
    </reaction>
    <physiologicalReaction direction="left-to-right" evidence="63">
        <dbReference type="Rhea" id="RHEA:41853"/>
    </physiologicalReaction>
</comment>
<comment type="catalytic activity">
    <reaction evidence="33">
        <text>acetyl-CoA + n malonyl-CoA + 2n NADPH + 2n H(+) = a long-chain fatty acid + (n+1) CoA + n CO2 + 2n NADP(+).</text>
        <dbReference type="EC" id="2.3.1.85"/>
    </reaction>
</comment>
<dbReference type="PROSITE" id="PS52019">
    <property type="entry name" value="PKS_MFAS_DH"/>
    <property type="match status" value="1"/>
</dbReference>
<evidence type="ECO:0000256" key="5">
    <source>
        <dbReference type="ARBA" id="ARBA00012948"/>
    </source>
</evidence>
<dbReference type="InterPro" id="IPR016035">
    <property type="entry name" value="Acyl_Trfase/lysoPLipase"/>
</dbReference>
<evidence type="ECO:0000256" key="27">
    <source>
        <dbReference type="ARBA" id="ARBA00023394"/>
    </source>
</evidence>
<comment type="catalytic activity">
    <reaction evidence="44">
        <text>acetyl-[ACP] + malonyl-[ACP] + H(+) = 3-oxobutanoyl-[ACP] + holo-[ACP] + CO2</text>
        <dbReference type="Rhea" id="RHEA:41800"/>
        <dbReference type="Rhea" id="RHEA-COMP:9621"/>
        <dbReference type="Rhea" id="RHEA-COMP:9623"/>
        <dbReference type="Rhea" id="RHEA-COMP:9625"/>
        <dbReference type="Rhea" id="RHEA-COMP:9685"/>
        <dbReference type="ChEBI" id="CHEBI:15378"/>
        <dbReference type="ChEBI" id="CHEBI:16526"/>
        <dbReference type="ChEBI" id="CHEBI:64479"/>
        <dbReference type="ChEBI" id="CHEBI:78446"/>
        <dbReference type="ChEBI" id="CHEBI:78449"/>
        <dbReference type="ChEBI" id="CHEBI:78450"/>
    </reaction>
    <physiologicalReaction direction="left-to-right" evidence="44">
        <dbReference type="Rhea" id="RHEA:41801"/>
    </physiologicalReaction>
</comment>
<comment type="catalytic activity">
    <reaction evidence="23">
        <text>(3R)-hydroxyoctanoyl-[ACP] = (2E)-octenoyl-[ACP] + H2O</text>
        <dbReference type="Rhea" id="RHEA:41844"/>
        <dbReference type="Rhea" id="RHEA-COMP:9634"/>
        <dbReference type="Rhea" id="RHEA-COMP:9635"/>
        <dbReference type="ChEBI" id="CHEBI:15377"/>
        <dbReference type="ChEBI" id="CHEBI:78461"/>
        <dbReference type="ChEBI" id="CHEBI:78462"/>
    </reaction>
    <physiologicalReaction direction="left-to-right" evidence="23">
        <dbReference type="Rhea" id="RHEA:41845"/>
    </physiologicalReaction>
</comment>
<protein>
    <recommendedName>
        <fullName evidence="7">Fatty acid synthase</fullName>
        <ecNumber evidence="5">1.1.1.100</ecNumber>
        <ecNumber evidence="2">1.3.1.39</ecNumber>
        <ecNumber evidence="6">2.3.1.41</ecNumber>
        <ecNumber evidence="4">2.3.1.85</ecNumber>
        <ecNumber evidence="3">3.1.2.14</ecNumber>
    </recommendedName>
</protein>
<dbReference type="GO" id="GO:0004312">
    <property type="term" value="F:fatty acid synthase activity"/>
    <property type="evidence" value="ECO:0007669"/>
    <property type="project" value="UniProtKB-EC"/>
</dbReference>
<evidence type="ECO:0000256" key="13">
    <source>
        <dbReference type="ARBA" id="ARBA00022801"/>
    </source>
</evidence>
<comment type="catalytic activity">
    <reaction evidence="34">
        <text>3-oxooctadecanoyl-[ACP] + NADPH + H(+) = (3R)-hydroxyoctadecanoyl-[ACP] + NADP(+)</text>
        <dbReference type="Rhea" id="RHEA:41920"/>
        <dbReference type="Rhea" id="RHEA-COMP:9653"/>
        <dbReference type="Rhea" id="RHEA-COMP:9654"/>
        <dbReference type="ChEBI" id="CHEBI:15378"/>
        <dbReference type="ChEBI" id="CHEBI:57783"/>
        <dbReference type="ChEBI" id="CHEBI:58349"/>
        <dbReference type="ChEBI" id="CHEBI:78487"/>
        <dbReference type="ChEBI" id="CHEBI:78488"/>
    </reaction>
    <physiologicalReaction direction="left-to-right" evidence="34">
        <dbReference type="Rhea" id="RHEA:41921"/>
    </physiologicalReaction>
</comment>
<evidence type="ECO:0000256" key="37">
    <source>
        <dbReference type="ARBA" id="ARBA00047440"/>
    </source>
</evidence>
<comment type="catalytic activity">
    <reaction evidence="50">
        <text>3-oxohexanoyl-[ACP] + NADPH + H(+) = (3R)-hydroxyhexanoyl-[ACP] + NADP(+)</text>
        <dbReference type="Rhea" id="RHEA:41824"/>
        <dbReference type="Rhea" id="RHEA-COMP:9629"/>
        <dbReference type="Rhea" id="RHEA-COMP:9630"/>
        <dbReference type="ChEBI" id="CHEBI:15378"/>
        <dbReference type="ChEBI" id="CHEBI:57783"/>
        <dbReference type="ChEBI" id="CHEBI:58349"/>
        <dbReference type="ChEBI" id="CHEBI:78456"/>
        <dbReference type="ChEBI" id="CHEBI:78457"/>
    </reaction>
    <physiologicalReaction direction="left-to-right" evidence="50">
        <dbReference type="Rhea" id="RHEA:41825"/>
    </physiologicalReaction>
</comment>
<evidence type="ECO:0000256" key="60">
    <source>
        <dbReference type="ARBA" id="ARBA00049422"/>
    </source>
</evidence>
<keyword evidence="12" id="KW-0702">S-nitrosylation</keyword>
<comment type="catalytic activity">
    <reaction evidence="36">
        <text>a (3R)-hydroxyacyl-[ACP] + NADP(+) = a 3-oxoacyl-[ACP] + NADPH + H(+)</text>
        <dbReference type="Rhea" id="RHEA:17397"/>
        <dbReference type="Rhea" id="RHEA-COMP:9916"/>
        <dbReference type="Rhea" id="RHEA-COMP:9945"/>
        <dbReference type="ChEBI" id="CHEBI:15378"/>
        <dbReference type="ChEBI" id="CHEBI:57783"/>
        <dbReference type="ChEBI" id="CHEBI:58349"/>
        <dbReference type="ChEBI" id="CHEBI:78776"/>
        <dbReference type="ChEBI" id="CHEBI:78827"/>
        <dbReference type="EC" id="1.1.1.100"/>
    </reaction>
    <physiologicalReaction direction="right-to-left" evidence="36">
        <dbReference type="Rhea" id="RHEA:17399"/>
    </physiologicalReaction>
</comment>
<dbReference type="InterPro" id="IPR029058">
    <property type="entry name" value="AB_hydrolase_fold"/>
</dbReference>
<dbReference type="InterPro" id="IPR013968">
    <property type="entry name" value="PKS_KR"/>
</dbReference>
<dbReference type="GO" id="GO:0004316">
    <property type="term" value="F:3-oxoacyl-[acyl-carrier-protein] reductase (NADPH) activity"/>
    <property type="evidence" value="ECO:0007669"/>
    <property type="project" value="UniProtKB-EC"/>
</dbReference>
<dbReference type="CDD" id="cd08954">
    <property type="entry name" value="KR_1_FAS_SDR_x"/>
    <property type="match status" value="1"/>
</dbReference>
<evidence type="ECO:0000256" key="36">
    <source>
        <dbReference type="ARBA" id="ARBA00047400"/>
    </source>
</evidence>
<dbReference type="Pfam" id="PF08659">
    <property type="entry name" value="KR"/>
    <property type="match status" value="1"/>
</dbReference>
<comment type="catalytic activity">
    <reaction evidence="31">
        <text>(3R)-hydroxybutanoyl-[ACP] = (2E)-butenoyl-[ACP] + H2O</text>
        <dbReference type="Rhea" id="RHEA:41808"/>
        <dbReference type="Rhea" id="RHEA-COMP:9626"/>
        <dbReference type="Rhea" id="RHEA-COMP:9627"/>
        <dbReference type="ChEBI" id="CHEBI:15377"/>
        <dbReference type="ChEBI" id="CHEBI:78451"/>
        <dbReference type="ChEBI" id="CHEBI:78453"/>
    </reaction>
    <physiologicalReaction direction="left-to-right" evidence="31">
        <dbReference type="Rhea" id="RHEA:41809"/>
    </physiologicalReaction>
</comment>
<dbReference type="Gene3D" id="3.30.70.3290">
    <property type="match status" value="2"/>
</dbReference>
<evidence type="ECO:0000256" key="30">
    <source>
        <dbReference type="ARBA" id="ARBA00023401"/>
    </source>
</evidence>
<comment type="catalytic activity">
    <reaction evidence="28">
        <text>(3R)-hydroxytetradecanoyl-[ACP] = (2E)-tetradecenoyl-[ACP] + H2O</text>
        <dbReference type="Rhea" id="RHEA:41892"/>
        <dbReference type="Rhea" id="RHEA-COMP:9646"/>
        <dbReference type="Rhea" id="RHEA-COMP:9647"/>
        <dbReference type="ChEBI" id="CHEBI:15377"/>
        <dbReference type="ChEBI" id="CHEBI:78474"/>
        <dbReference type="ChEBI" id="CHEBI:78475"/>
    </reaction>
    <physiologicalReaction direction="left-to-right" evidence="28">
        <dbReference type="Rhea" id="RHEA:41893"/>
    </physiologicalReaction>
</comment>
<dbReference type="FunFam" id="3.40.50.720:FF:000209">
    <property type="entry name" value="Polyketide synthase Pks12"/>
    <property type="match status" value="1"/>
</dbReference>
<evidence type="ECO:0000256" key="15">
    <source>
        <dbReference type="ARBA" id="ARBA00022857"/>
    </source>
</evidence>
<dbReference type="InterPro" id="IPR032821">
    <property type="entry name" value="PKS_assoc"/>
</dbReference>
<evidence type="ECO:0000256" key="50">
    <source>
        <dbReference type="ARBA" id="ARBA00048571"/>
    </source>
</evidence>
<evidence type="ECO:0000256" key="9">
    <source>
        <dbReference type="ARBA" id="ARBA00022516"/>
    </source>
</evidence>
<feature type="domain" description="PKS/mFAS DH" evidence="67">
    <location>
        <begin position="836"/>
        <end position="1165"/>
    </location>
</feature>
<feature type="region of interest" description="N-terminal hotdog fold" evidence="64">
    <location>
        <begin position="836"/>
        <end position="975"/>
    </location>
</feature>
<evidence type="ECO:0000256" key="51">
    <source>
        <dbReference type="ARBA" id="ARBA00048650"/>
    </source>
</evidence>
<comment type="catalytic activity">
    <reaction evidence="43">
        <text>3-oxobutanoyl-[ACP] + NADPH + H(+) = (3R)-hydroxybutanoyl-[ACP] + NADP(+)</text>
        <dbReference type="Rhea" id="RHEA:41804"/>
        <dbReference type="Rhea" id="RHEA-COMP:9625"/>
        <dbReference type="Rhea" id="RHEA-COMP:9626"/>
        <dbReference type="ChEBI" id="CHEBI:15378"/>
        <dbReference type="ChEBI" id="CHEBI:57783"/>
        <dbReference type="ChEBI" id="CHEBI:58349"/>
        <dbReference type="ChEBI" id="CHEBI:78450"/>
        <dbReference type="ChEBI" id="CHEBI:78451"/>
    </reaction>
    <physiologicalReaction direction="left-to-right" evidence="43">
        <dbReference type="Rhea" id="RHEA:41805"/>
    </physiologicalReaction>
</comment>
<evidence type="ECO:0000256" key="20">
    <source>
        <dbReference type="ARBA" id="ARBA00023098"/>
    </source>
</evidence>
<dbReference type="SUPFAM" id="SSF53474">
    <property type="entry name" value="alpha/beta-Hydrolases"/>
    <property type="match status" value="1"/>
</dbReference>
<evidence type="ECO:0000256" key="1">
    <source>
        <dbReference type="ARBA" id="ARBA00005189"/>
    </source>
</evidence>
<dbReference type="InterPro" id="IPR014043">
    <property type="entry name" value="Acyl_transferase_dom"/>
</dbReference>
<evidence type="ECO:0000256" key="21">
    <source>
        <dbReference type="ARBA" id="ARBA00023160"/>
    </source>
</evidence>
<dbReference type="InterPro" id="IPR020841">
    <property type="entry name" value="PKS_Beta-ketoAc_synthase_dom"/>
</dbReference>
<evidence type="ECO:0000256" key="38">
    <source>
        <dbReference type="ARBA" id="ARBA00047451"/>
    </source>
</evidence>
<dbReference type="Gene3D" id="1.10.287.1960">
    <property type="match status" value="1"/>
</dbReference>
<keyword evidence="20" id="KW-0443">Lipid metabolism</keyword>
<proteinExistence type="predicted"/>
<dbReference type="Pfam" id="PF00109">
    <property type="entry name" value="ketoacyl-synt"/>
    <property type="match status" value="1"/>
</dbReference>
<dbReference type="InterPro" id="IPR029063">
    <property type="entry name" value="SAM-dependent_MTases_sf"/>
</dbReference>
<reference evidence="68" key="1">
    <citation type="submission" date="2021-02" db="EMBL/GenBank/DDBJ databases">
        <authorList>
            <person name="Nowell W R."/>
        </authorList>
    </citation>
    <scope>NUCLEOTIDE SEQUENCE</scope>
</reference>
<dbReference type="GO" id="GO:0004313">
    <property type="term" value="F:[acyl-carrier-protein] S-acetyltransferase activity"/>
    <property type="evidence" value="ECO:0007669"/>
    <property type="project" value="UniProtKB-EC"/>
</dbReference>
<evidence type="ECO:0000256" key="31">
    <source>
        <dbReference type="ARBA" id="ARBA00023402"/>
    </source>
</evidence>
<keyword evidence="14" id="KW-0276">Fatty acid metabolism</keyword>
<dbReference type="InterPro" id="IPR013149">
    <property type="entry name" value="ADH-like_C"/>
</dbReference>
<dbReference type="GO" id="GO:0006633">
    <property type="term" value="P:fatty acid biosynthetic process"/>
    <property type="evidence" value="ECO:0007669"/>
    <property type="project" value="UniProtKB-UniPathway"/>
</dbReference>
<evidence type="ECO:0000256" key="25">
    <source>
        <dbReference type="ARBA" id="ARBA00023373"/>
    </source>
</evidence>
<evidence type="ECO:0000256" key="61">
    <source>
        <dbReference type="ARBA" id="ARBA00049449"/>
    </source>
</evidence>
<comment type="catalytic activity">
    <reaction evidence="37">
        <text>3-oxodecanoyl-[ACP] + NADPH + H(+) = (3R)-hydroxydecanoyl-[ACP] + NADP(+)</text>
        <dbReference type="Rhea" id="RHEA:41856"/>
        <dbReference type="Rhea" id="RHEA-COMP:9637"/>
        <dbReference type="Rhea" id="RHEA-COMP:9638"/>
        <dbReference type="ChEBI" id="CHEBI:15378"/>
        <dbReference type="ChEBI" id="CHEBI:57783"/>
        <dbReference type="ChEBI" id="CHEBI:58349"/>
        <dbReference type="ChEBI" id="CHEBI:78464"/>
        <dbReference type="ChEBI" id="CHEBI:78466"/>
    </reaction>
    <physiologicalReaction direction="left-to-right" evidence="37">
        <dbReference type="Rhea" id="RHEA:41857"/>
    </physiologicalReaction>
</comment>
<dbReference type="InterPro" id="IPR011032">
    <property type="entry name" value="GroES-like_sf"/>
</dbReference>
<dbReference type="InterPro" id="IPR018201">
    <property type="entry name" value="Ketoacyl_synth_AS"/>
</dbReference>
<evidence type="ECO:0000256" key="44">
    <source>
        <dbReference type="ARBA" id="ARBA00047961"/>
    </source>
</evidence>
<dbReference type="InterPro" id="IPR014030">
    <property type="entry name" value="Ketoacyl_synth_N"/>
</dbReference>
<evidence type="ECO:0000256" key="2">
    <source>
        <dbReference type="ARBA" id="ARBA00012004"/>
    </source>
</evidence>
<dbReference type="SUPFAM" id="SSF55048">
    <property type="entry name" value="Probable ACP-binding domain of malonyl-CoA ACP transacylase"/>
    <property type="match status" value="1"/>
</dbReference>
<dbReference type="InterPro" id="IPR050091">
    <property type="entry name" value="PKS_NRPS_Biosynth_Enz"/>
</dbReference>
<evidence type="ECO:0000259" key="65">
    <source>
        <dbReference type="PROSITE" id="PS50075"/>
    </source>
</evidence>
<evidence type="ECO:0000256" key="56">
    <source>
        <dbReference type="ARBA" id="ARBA00049109"/>
    </source>
</evidence>
<comment type="catalytic activity">
    <reaction evidence="61">
        <text>butanoyl-[ACP] + malonyl-[ACP] + H(+) = 3-oxohexanoyl-[ACP] + holo-[ACP] + CO2</text>
        <dbReference type="Rhea" id="RHEA:41820"/>
        <dbReference type="Rhea" id="RHEA-COMP:9623"/>
        <dbReference type="Rhea" id="RHEA-COMP:9628"/>
        <dbReference type="Rhea" id="RHEA-COMP:9629"/>
        <dbReference type="Rhea" id="RHEA-COMP:9685"/>
        <dbReference type="ChEBI" id="CHEBI:15378"/>
        <dbReference type="ChEBI" id="CHEBI:16526"/>
        <dbReference type="ChEBI" id="CHEBI:64479"/>
        <dbReference type="ChEBI" id="CHEBI:78449"/>
        <dbReference type="ChEBI" id="CHEBI:78454"/>
        <dbReference type="ChEBI" id="CHEBI:78456"/>
    </reaction>
    <physiologicalReaction direction="left-to-right" evidence="61">
        <dbReference type="Rhea" id="RHEA:41821"/>
    </physiologicalReaction>
</comment>
<keyword evidence="18" id="KW-0560">Oxidoreductase</keyword>
<comment type="catalytic activity">
    <reaction evidence="57">
        <text>(2E)-tetradecenoyl-[ACP] + NADPH + H(+) = tetradecanoyl-[ACP] + NADP(+)</text>
        <dbReference type="Rhea" id="RHEA:41896"/>
        <dbReference type="Rhea" id="RHEA-COMP:9647"/>
        <dbReference type="Rhea" id="RHEA-COMP:9648"/>
        <dbReference type="ChEBI" id="CHEBI:15378"/>
        <dbReference type="ChEBI" id="CHEBI:57783"/>
        <dbReference type="ChEBI" id="CHEBI:58349"/>
        <dbReference type="ChEBI" id="CHEBI:78475"/>
        <dbReference type="ChEBI" id="CHEBI:78477"/>
    </reaction>
    <physiologicalReaction direction="left-to-right" evidence="57">
        <dbReference type="Rhea" id="RHEA:41897"/>
    </physiologicalReaction>
</comment>
<dbReference type="FunFam" id="3.90.180.10:FF:000015">
    <property type="entry name" value="Fatty acid synthase"/>
    <property type="match status" value="1"/>
</dbReference>
<keyword evidence="16" id="KW-0663">Pyridoxal phosphate</keyword>
<comment type="catalytic activity">
    <reaction evidence="46">
        <text>(2E)-dodecenoyl-[ACP] + NADPH + H(+) = dodecanoyl-[ACP] + NADP(+)</text>
        <dbReference type="Rhea" id="RHEA:41880"/>
        <dbReference type="Rhea" id="RHEA-COMP:9643"/>
        <dbReference type="Rhea" id="RHEA-COMP:9644"/>
        <dbReference type="ChEBI" id="CHEBI:15378"/>
        <dbReference type="ChEBI" id="CHEBI:57783"/>
        <dbReference type="ChEBI" id="CHEBI:58349"/>
        <dbReference type="ChEBI" id="CHEBI:65264"/>
        <dbReference type="ChEBI" id="CHEBI:78472"/>
    </reaction>
    <physiologicalReaction direction="left-to-right" evidence="46">
        <dbReference type="Rhea" id="RHEA:41881"/>
    </physiologicalReaction>
</comment>
<dbReference type="PANTHER" id="PTHR43775:SF7">
    <property type="entry name" value="FATTY ACID SYNTHASE"/>
    <property type="match status" value="1"/>
</dbReference>
<evidence type="ECO:0000256" key="40">
    <source>
        <dbReference type="ARBA" id="ARBA00047578"/>
    </source>
</evidence>
<evidence type="ECO:0000256" key="24">
    <source>
        <dbReference type="ARBA" id="ARBA00023351"/>
    </source>
</evidence>
<keyword evidence="8" id="KW-0596">Phosphopantetheine</keyword>
<dbReference type="CDD" id="cd00833">
    <property type="entry name" value="PKS"/>
    <property type="match status" value="1"/>
</dbReference>
<dbReference type="SUPFAM" id="SSF50129">
    <property type="entry name" value="GroES-like"/>
    <property type="match status" value="1"/>
</dbReference>
<dbReference type="CDD" id="cd05195">
    <property type="entry name" value="enoyl_red"/>
    <property type="match status" value="1"/>
</dbReference>
<dbReference type="EMBL" id="CAJOBC010000488">
    <property type="protein sequence ID" value="CAF3592222.1"/>
    <property type="molecule type" value="Genomic_DNA"/>
</dbReference>
<keyword evidence="15" id="KW-0521">NADP</keyword>
<dbReference type="Gene3D" id="3.30.70.250">
    <property type="entry name" value="Malonyl-CoA ACP transacylase, ACP-binding"/>
    <property type="match status" value="1"/>
</dbReference>
<evidence type="ECO:0000256" key="7">
    <source>
        <dbReference type="ARBA" id="ARBA00018769"/>
    </source>
</evidence>
<dbReference type="SMART" id="SM00827">
    <property type="entry name" value="PKS_AT"/>
    <property type="match status" value="1"/>
</dbReference>
<evidence type="ECO:0000256" key="22">
    <source>
        <dbReference type="ARBA" id="ARBA00023268"/>
    </source>
</evidence>
<dbReference type="InterPro" id="IPR016036">
    <property type="entry name" value="Malonyl_transacylase_ACP-bd"/>
</dbReference>
<comment type="catalytic activity">
    <reaction evidence="35">
        <text>hexanoyl-[ACP] + malonyl-[ACP] + H(+) = 3-oxooctanoyl-[ACP] + holo-[ACP] + CO2</text>
        <dbReference type="Rhea" id="RHEA:41836"/>
        <dbReference type="Rhea" id="RHEA-COMP:9623"/>
        <dbReference type="Rhea" id="RHEA-COMP:9632"/>
        <dbReference type="Rhea" id="RHEA-COMP:9633"/>
        <dbReference type="Rhea" id="RHEA-COMP:9685"/>
        <dbReference type="ChEBI" id="CHEBI:15378"/>
        <dbReference type="ChEBI" id="CHEBI:16526"/>
        <dbReference type="ChEBI" id="CHEBI:64479"/>
        <dbReference type="ChEBI" id="CHEBI:78449"/>
        <dbReference type="ChEBI" id="CHEBI:78459"/>
        <dbReference type="ChEBI" id="CHEBI:78460"/>
    </reaction>
    <physiologicalReaction direction="left-to-right" evidence="35">
        <dbReference type="Rhea" id="RHEA:41837"/>
    </physiologicalReaction>
</comment>
<evidence type="ECO:0000256" key="3">
    <source>
        <dbReference type="ARBA" id="ARBA00012480"/>
    </source>
</evidence>
<dbReference type="InterPro" id="IPR036736">
    <property type="entry name" value="ACP-like_sf"/>
</dbReference>
<feature type="region of interest" description="C-terminal hotdog fold" evidence="64">
    <location>
        <begin position="988"/>
        <end position="1165"/>
    </location>
</feature>
<evidence type="ECO:0000256" key="28">
    <source>
        <dbReference type="ARBA" id="ARBA00023398"/>
    </source>
</evidence>
<feature type="active site" description="Proton donor; for dehydratase activity" evidence="64">
    <location>
        <position position="1062"/>
    </location>
</feature>
<comment type="catalytic activity">
    <reaction evidence="25">
        <text>(3R)-hydroxyhexanoyl-[ACP] = (2E)-hexenoyl-[ACP] + H2O</text>
        <dbReference type="Rhea" id="RHEA:41828"/>
        <dbReference type="Rhea" id="RHEA-COMP:9630"/>
        <dbReference type="Rhea" id="RHEA-COMP:9631"/>
        <dbReference type="ChEBI" id="CHEBI:15377"/>
        <dbReference type="ChEBI" id="CHEBI:78457"/>
        <dbReference type="ChEBI" id="CHEBI:78458"/>
    </reaction>
    <physiologicalReaction direction="left-to-right" evidence="25">
        <dbReference type="Rhea" id="RHEA:41829"/>
    </physiologicalReaction>
</comment>
<evidence type="ECO:0000256" key="35">
    <source>
        <dbReference type="ARBA" id="ARBA00047394"/>
    </source>
</evidence>
<evidence type="ECO:0000256" key="48">
    <source>
        <dbReference type="ARBA" id="ARBA00048420"/>
    </source>
</evidence>